<dbReference type="PRINTS" id="PR00385">
    <property type="entry name" value="P450"/>
</dbReference>
<dbReference type="GO" id="GO:0005506">
    <property type="term" value="F:iron ion binding"/>
    <property type="evidence" value="ECO:0007669"/>
    <property type="project" value="InterPro"/>
</dbReference>
<dbReference type="InterPro" id="IPR017972">
    <property type="entry name" value="Cyt_P450_CS"/>
</dbReference>
<dbReference type="PANTHER" id="PTHR46300">
    <property type="entry name" value="P450, PUTATIVE (EUROFUNG)-RELATED-RELATED"/>
    <property type="match status" value="1"/>
</dbReference>
<gene>
    <name evidence="11" type="ORF">BJ878DRAFT_414877</name>
</gene>
<keyword evidence="12" id="KW-1185">Reference proteome</keyword>
<evidence type="ECO:0000256" key="5">
    <source>
        <dbReference type="ARBA" id="ARBA00023002"/>
    </source>
</evidence>
<dbReference type="CDD" id="cd11065">
    <property type="entry name" value="CYP64-like"/>
    <property type="match status" value="1"/>
</dbReference>
<organism evidence="11 12">
    <name type="scientific">Calycina marina</name>
    <dbReference type="NCBI Taxonomy" id="1763456"/>
    <lineage>
        <taxon>Eukaryota</taxon>
        <taxon>Fungi</taxon>
        <taxon>Dikarya</taxon>
        <taxon>Ascomycota</taxon>
        <taxon>Pezizomycotina</taxon>
        <taxon>Leotiomycetes</taxon>
        <taxon>Helotiales</taxon>
        <taxon>Pezizellaceae</taxon>
        <taxon>Calycina</taxon>
    </lineage>
</organism>
<feature type="signal peptide" evidence="10">
    <location>
        <begin position="1"/>
        <end position="25"/>
    </location>
</feature>
<dbReference type="GO" id="GO:0004497">
    <property type="term" value="F:monooxygenase activity"/>
    <property type="evidence" value="ECO:0007669"/>
    <property type="project" value="UniProtKB-KW"/>
</dbReference>
<comment type="cofactor">
    <cofactor evidence="1 8">
        <name>heme</name>
        <dbReference type="ChEBI" id="CHEBI:30413"/>
    </cofactor>
</comment>
<dbReference type="OrthoDB" id="2789670at2759"/>
<evidence type="ECO:0000256" key="8">
    <source>
        <dbReference type="PIRSR" id="PIRSR602401-1"/>
    </source>
</evidence>
<evidence type="ECO:0000313" key="11">
    <source>
        <dbReference type="EMBL" id="KAG9247444.1"/>
    </source>
</evidence>
<dbReference type="InterPro" id="IPR050364">
    <property type="entry name" value="Cytochrome_P450_fung"/>
</dbReference>
<keyword evidence="7 9" id="KW-0503">Monooxygenase</keyword>
<evidence type="ECO:0000256" key="4">
    <source>
        <dbReference type="ARBA" id="ARBA00022723"/>
    </source>
</evidence>
<keyword evidence="6 8" id="KW-0408">Iron</keyword>
<evidence type="ECO:0000256" key="9">
    <source>
        <dbReference type="RuleBase" id="RU000461"/>
    </source>
</evidence>
<dbReference type="Pfam" id="PF00067">
    <property type="entry name" value="p450"/>
    <property type="match status" value="1"/>
</dbReference>
<dbReference type="SUPFAM" id="SSF48264">
    <property type="entry name" value="Cytochrome P450"/>
    <property type="match status" value="1"/>
</dbReference>
<protein>
    <submittedName>
        <fullName evidence="11">Cytochrome P450</fullName>
    </submittedName>
</protein>
<dbReference type="PANTHER" id="PTHR46300:SF7">
    <property type="entry name" value="P450, PUTATIVE (EUROFUNG)-RELATED"/>
    <property type="match status" value="1"/>
</dbReference>
<dbReference type="GO" id="GO:0016705">
    <property type="term" value="F:oxidoreductase activity, acting on paired donors, with incorporation or reduction of molecular oxygen"/>
    <property type="evidence" value="ECO:0007669"/>
    <property type="project" value="InterPro"/>
</dbReference>
<keyword evidence="10" id="KW-0732">Signal</keyword>
<feature type="chain" id="PRO_5040157759" evidence="10">
    <location>
        <begin position="26"/>
        <end position="532"/>
    </location>
</feature>
<evidence type="ECO:0000256" key="10">
    <source>
        <dbReference type="SAM" id="SignalP"/>
    </source>
</evidence>
<evidence type="ECO:0000256" key="6">
    <source>
        <dbReference type="ARBA" id="ARBA00023004"/>
    </source>
</evidence>
<accession>A0A9P7Z8G1</accession>
<feature type="binding site" description="axial binding residue" evidence="8">
    <location>
        <position position="440"/>
    </location>
    <ligand>
        <name>heme</name>
        <dbReference type="ChEBI" id="CHEBI:30413"/>
    </ligand>
    <ligandPart>
        <name>Fe</name>
        <dbReference type="ChEBI" id="CHEBI:18248"/>
    </ligandPart>
</feature>
<dbReference type="Proteomes" id="UP000887226">
    <property type="component" value="Unassembled WGS sequence"/>
</dbReference>
<dbReference type="Gene3D" id="1.10.630.10">
    <property type="entry name" value="Cytochrome P450"/>
    <property type="match status" value="1"/>
</dbReference>
<sequence>MSATTSMAMLLASLTLYLISRLVQRRRNGLPLPPGPKGLPLLGNINDMPKPGDREWEHWVKHKELYGPISSVTVMGQTMVIINDAEIAFDLLRDRYAKHSSRAPMVFAGDIVGFNKSISMRPYDESWRVQRKNIAKVTSNAASLKMFDAVQEVETAHFLLNVLESPDKLFDHIRKEAGSVILKITYGYNAEQHGPDPLIDLAGATVKAFSESLAPGKWAVDIFPFLRYVPEVFPGMAWKRRGREYAQILVQAVEQPFALVKHQLRKNENKTSYVSQVLEDTKTDKAMEFAHKWSAMALFGAGADTTVAALMIFFLAMSVFPEVQKTAAEEIHRVVGSHRLPVSADRDNLPYIMAVMKETHRWHTIAPMCVPHASSAEDSYRGYKIPQGALLLPNIWWFTHNPAVYPDPMAFRPERFIDTATHKSEPDPRNFVFGFGRRVCPGRYVADNALFVTIAQALAVFSIEKPVENGVVVEPEIRFEAGLVSHPVPYRVAIKPRSKLHEDLIKASELKYPWEESDAKALENVQWHPEEV</sequence>
<dbReference type="EMBL" id="MU253772">
    <property type="protein sequence ID" value="KAG9247444.1"/>
    <property type="molecule type" value="Genomic_DNA"/>
</dbReference>
<evidence type="ECO:0000256" key="7">
    <source>
        <dbReference type="ARBA" id="ARBA00023033"/>
    </source>
</evidence>
<comment type="similarity">
    <text evidence="2 9">Belongs to the cytochrome P450 family.</text>
</comment>
<dbReference type="AlphaFoldDB" id="A0A9P7Z8G1"/>
<evidence type="ECO:0000256" key="2">
    <source>
        <dbReference type="ARBA" id="ARBA00010617"/>
    </source>
</evidence>
<evidence type="ECO:0000256" key="1">
    <source>
        <dbReference type="ARBA" id="ARBA00001971"/>
    </source>
</evidence>
<keyword evidence="3 8" id="KW-0349">Heme</keyword>
<reference evidence="11" key="1">
    <citation type="journal article" date="2021" name="IMA Fungus">
        <title>Genomic characterization of three marine fungi, including Emericellopsis atlantica sp. nov. with signatures of a generalist lifestyle and marine biomass degradation.</title>
        <authorList>
            <person name="Hagestad O.C."/>
            <person name="Hou L."/>
            <person name="Andersen J.H."/>
            <person name="Hansen E.H."/>
            <person name="Altermark B."/>
            <person name="Li C."/>
            <person name="Kuhnert E."/>
            <person name="Cox R.J."/>
            <person name="Crous P.W."/>
            <person name="Spatafora J.W."/>
            <person name="Lail K."/>
            <person name="Amirebrahimi M."/>
            <person name="Lipzen A."/>
            <person name="Pangilinan J."/>
            <person name="Andreopoulos W."/>
            <person name="Hayes R.D."/>
            <person name="Ng V."/>
            <person name="Grigoriev I.V."/>
            <person name="Jackson S.A."/>
            <person name="Sutton T.D.S."/>
            <person name="Dobson A.D.W."/>
            <person name="Rama T."/>
        </authorList>
    </citation>
    <scope>NUCLEOTIDE SEQUENCE</scope>
    <source>
        <strain evidence="11">TRa3180A</strain>
    </source>
</reference>
<dbReference type="InterPro" id="IPR036396">
    <property type="entry name" value="Cyt_P450_sf"/>
</dbReference>
<keyword evidence="4 8" id="KW-0479">Metal-binding</keyword>
<dbReference type="PRINTS" id="PR00463">
    <property type="entry name" value="EP450I"/>
</dbReference>
<evidence type="ECO:0000313" key="12">
    <source>
        <dbReference type="Proteomes" id="UP000887226"/>
    </source>
</evidence>
<dbReference type="InterPro" id="IPR001128">
    <property type="entry name" value="Cyt_P450"/>
</dbReference>
<evidence type="ECO:0000256" key="3">
    <source>
        <dbReference type="ARBA" id="ARBA00022617"/>
    </source>
</evidence>
<name>A0A9P7Z8G1_9HELO</name>
<dbReference type="GO" id="GO:0020037">
    <property type="term" value="F:heme binding"/>
    <property type="evidence" value="ECO:0007669"/>
    <property type="project" value="InterPro"/>
</dbReference>
<comment type="caution">
    <text evidence="11">The sequence shown here is derived from an EMBL/GenBank/DDBJ whole genome shotgun (WGS) entry which is preliminary data.</text>
</comment>
<dbReference type="PROSITE" id="PS00086">
    <property type="entry name" value="CYTOCHROME_P450"/>
    <property type="match status" value="1"/>
</dbReference>
<keyword evidence="5 9" id="KW-0560">Oxidoreductase</keyword>
<proteinExistence type="inferred from homology"/>
<dbReference type="InterPro" id="IPR002401">
    <property type="entry name" value="Cyt_P450_E_grp-I"/>
</dbReference>